<accession>A0A6N8U1K0</accession>
<dbReference type="Proteomes" id="UP000436284">
    <property type="component" value="Unassembled WGS sequence"/>
</dbReference>
<dbReference type="InterPro" id="IPR029479">
    <property type="entry name" value="Nitroreductase"/>
</dbReference>
<dbReference type="Pfam" id="PF00881">
    <property type="entry name" value="Nitroreductase"/>
    <property type="match status" value="1"/>
</dbReference>
<dbReference type="InterPro" id="IPR033877">
    <property type="entry name" value="Frm2/Hbn1"/>
</dbReference>
<dbReference type="AlphaFoldDB" id="A0A6N8U1K0"/>
<keyword evidence="4" id="KW-1185">Reference proteome</keyword>
<comment type="caution">
    <text evidence="3">The sequence shown here is derived from an EMBL/GenBank/DDBJ whole genome shotgun (WGS) entry which is preliminary data.</text>
</comment>
<dbReference type="SUPFAM" id="SSF55469">
    <property type="entry name" value="FMN-dependent nitroreductase-like"/>
    <property type="match status" value="1"/>
</dbReference>
<organism evidence="3 4">
    <name type="scientific">Salinicoccus hispanicus</name>
    <dbReference type="NCBI Taxonomy" id="157225"/>
    <lineage>
        <taxon>Bacteria</taxon>
        <taxon>Bacillati</taxon>
        <taxon>Bacillota</taxon>
        <taxon>Bacilli</taxon>
        <taxon>Bacillales</taxon>
        <taxon>Staphylococcaceae</taxon>
        <taxon>Salinicoccus</taxon>
    </lineage>
</organism>
<sequence>MSTFTELLEKRRSIYVLGTESKYSTQEISDRIGEVVKQVPSAFNSQTTRVVVLFDEANHAFWDHIYAVQKDILEGEIWDMMSGVMTGAKNGVGTVLFFEELDAVKKMPTNVVRQEAYKQNNNANAQYAVWLALAEMDLGATLQHFNVGYEQGFDKGTKALFDLPESYEMLAQMPFGSVEQEAGKKEHIETNVQTRVISTLS</sequence>
<reference evidence="3 4" key="1">
    <citation type="submission" date="2019-12" db="EMBL/GenBank/DDBJ databases">
        <title>Salinicoccus cyprini sp. nov., isolated from gastro-intestinal tract of mirror carp, Cyprinus carpio var. specularis, collected from Gobind Sagar Reservoir, Himachal Pradesh, India.</title>
        <authorList>
            <person name="Talwar C."/>
            <person name="Singh A.K."/>
            <person name="Lal R."/>
            <person name="Negi R.K."/>
        </authorList>
    </citation>
    <scope>NUCLEOTIDE SEQUENCE [LARGE SCALE GENOMIC DNA]</scope>
    <source>
        <strain evidence="3 4">J-82</strain>
    </source>
</reference>
<dbReference type="PANTHER" id="PTHR43035:SF1">
    <property type="entry name" value="FATTY ACID REPRESSION MUTANT PROTEIN 2-RELATED"/>
    <property type="match status" value="1"/>
</dbReference>
<dbReference type="InterPro" id="IPR000415">
    <property type="entry name" value="Nitroreductase-like"/>
</dbReference>
<dbReference type="PANTHER" id="PTHR43035">
    <property type="entry name" value="FATTY ACID REPRESSION MUTANT PROTEIN 2-RELATED"/>
    <property type="match status" value="1"/>
</dbReference>
<gene>
    <name evidence="3" type="ORF">GQ671_01630</name>
</gene>
<evidence type="ECO:0000313" key="3">
    <source>
        <dbReference type="EMBL" id="MXQ50001.1"/>
    </source>
</evidence>
<protein>
    <submittedName>
        <fullName evidence="3">Nitroreductase</fullName>
    </submittedName>
</protein>
<dbReference type="GO" id="GO:0034599">
    <property type="term" value="P:cellular response to oxidative stress"/>
    <property type="evidence" value="ECO:0007669"/>
    <property type="project" value="InterPro"/>
</dbReference>
<dbReference type="RefSeq" id="WP_160651716.1">
    <property type="nucleotide sequence ID" value="NZ_JBHRWU010000001.1"/>
</dbReference>
<feature type="domain" description="Nitroreductase" evidence="2">
    <location>
        <begin position="9"/>
        <end position="176"/>
    </location>
</feature>
<comment type="cofactor">
    <cofactor evidence="1">
        <name>FMN</name>
        <dbReference type="ChEBI" id="CHEBI:58210"/>
    </cofactor>
</comment>
<evidence type="ECO:0000259" key="2">
    <source>
        <dbReference type="Pfam" id="PF00881"/>
    </source>
</evidence>
<name>A0A6N8U1K0_9STAP</name>
<dbReference type="EMBL" id="WUUK01000001">
    <property type="protein sequence ID" value="MXQ50001.1"/>
    <property type="molecule type" value="Genomic_DNA"/>
</dbReference>
<dbReference type="GO" id="GO:0016491">
    <property type="term" value="F:oxidoreductase activity"/>
    <property type="evidence" value="ECO:0007669"/>
    <property type="project" value="InterPro"/>
</dbReference>
<proteinExistence type="predicted"/>
<evidence type="ECO:0000256" key="1">
    <source>
        <dbReference type="ARBA" id="ARBA00001917"/>
    </source>
</evidence>
<dbReference type="OrthoDB" id="9810617at2"/>
<evidence type="ECO:0000313" key="4">
    <source>
        <dbReference type="Proteomes" id="UP000436284"/>
    </source>
</evidence>
<dbReference type="Gene3D" id="3.40.109.10">
    <property type="entry name" value="NADH Oxidase"/>
    <property type="match status" value="1"/>
</dbReference>